<feature type="compositionally biased region" description="Basic residues" evidence="9">
    <location>
        <begin position="451"/>
        <end position="470"/>
    </location>
</feature>
<dbReference type="InterPro" id="IPR035979">
    <property type="entry name" value="RBD_domain_sf"/>
</dbReference>
<dbReference type="InParanoid" id="A0A0V0R8J5"/>
<evidence type="ECO:0000256" key="6">
    <source>
        <dbReference type="ARBA" id="ARBA00023242"/>
    </source>
</evidence>
<dbReference type="CDD" id="cd12235">
    <property type="entry name" value="RRM_PPIL4"/>
    <property type="match status" value="1"/>
</dbReference>
<name>A0A0V0R8J5_PSEPJ</name>
<dbReference type="GO" id="GO:0003723">
    <property type="term" value="F:RNA binding"/>
    <property type="evidence" value="ECO:0007669"/>
    <property type="project" value="UniProtKB-UniRule"/>
</dbReference>
<comment type="subcellular location">
    <subcellularLocation>
        <location evidence="2 8">Nucleus</location>
    </subcellularLocation>
</comment>
<gene>
    <name evidence="12" type="ORF">PPERSA_00968</name>
</gene>
<dbReference type="PRINTS" id="PR00153">
    <property type="entry name" value="CSAPPISMRASE"/>
</dbReference>
<keyword evidence="5 8" id="KW-0413">Isomerase</keyword>
<accession>A0A0V0R8J5</accession>
<dbReference type="SMART" id="SM00360">
    <property type="entry name" value="RRM"/>
    <property type="match status" value="1"/>
</dbReference>
<dbReference type="InterPro" id="IPR029000">
    <property type="entry name" value="Cyclophilin-like_dom_sf"/>
</dbReference>
<dbReference type="InterPro" id="IPR012677">
    <property type="entry name" value="Nucleotide-bd_a/b_plait_sf"/>
</dbReference>
<evidence type="ECO:0000256" key="9">
    <source>
        <dbReference type="SAM" id="MobiDB-lite"/>
    </source>
</evidence>
<protein>
    <recommendedName>
        <fullName evidence="8">Peptidyl-prolyl cis-trans isomerase</fullName>
        <shortName evidence="8">PPIase</shortName>
        <ecNumber evidence="8">5.2.1.8</ecNumber>
    </recommendedName>
</protein>
<dbReference type="Pfam" id="PF00160">
    <property type="entry name" value="Pro_isomerase"/>
    <property type="match status" value="1"/>
</dbReference>
<evidence type="ECO:0000256" key="1">
    <source>
        <dbReference type="ARBA" id="ARBA00000971"/>
    </source>
</evidence>
<feature type="compositionally biased region" description="Basic and acidic residues" evidence="9">
    <location>
        <begin position="351"/>
        <end position="366"/>
    </location>
</feature>
<keyword evidence="6 8" id="KW-0539">Nucleus</keyword>
<feature type="domain" description="RRM" evidence="11">
    <location>
        <begin position="240"/>
        <end position="318"/>
    </location>
</feature>
<dbReference type="EC" id="5.2.1.8" evidence="8"/>
<evidence type="ECO:0000256" key="4">
    <source>
        <dbReference type="ARBA" id="ARBA00023110"/>
    </source>
</evidence>
<dbReference type="OrthoDB" id="2083at2759"/>
<comment type="caution">
    <text evidence="12">The sequence shown here is derived from an EMBL/GenBank/DDBJ whole genome shotgun (WGS) entry which is preliminary data.</text>
</comment>
<comment type="catalytic activity">
    <reaction evidence="1 8">
        <text>[protein]-peptidylproline (omega=180) = [protein]-peptidylproline (omega=0)</text>
        <dbReference type="Rhea" id="RHEA:16237"/>
        <dbReference type="Rhea" id="RHEA-COMP:10747"/>
        <dbReference type="Rhea" id="RHEA-COMP:10748"/>
        <dbReference type="ChEBI" id="CHEBI:83833"/>
        <dbReference type="ChEBI" id="CHEBI:83834"/>
        <dbReference type="EC" id="5.2.1.8"/>
    </reaction>
</comment>
<dbReference type="PROSITE" id="PS50072">
    <property type="entry name" value="CSA_PPIASE_2"/>
    <property type="match status" value="1"/>
</dbReference>
<keyword evidence="4 8" id="KW-0697">Rotamase</keyword>
<feature type="compositionally biased region" description="Basic and acidic residues" evidence="9">
    <location>
        <begin position="398"/>
        <end position="421"/>
    </location>
</feature>
<dbReference type="Pfam" id="PF00076">
    <property type="entry name" value="RRM_1"/>
    <property type="match status" value="1"/>
</dbReference>
<dbReference type="InterPro" id="IPR000504">
    <property type="entry name" value="RRM_dom"/>
</dbReference>
<proteinExistence type="inferred from homology"/>
<comment type="function">
    <text evidence="8">PPIases accelerate the folding of proteins. It catalyzes the cis-trans isomerization of proline imidic peptide bonds in oligopeptides.</text>
</comment>
<comment type="similarity">
    <text evidence="8">Belongs to the cyclophilin-type PPIase family. PPIL4 subfamily.</text>
</comment>
<evidence type="ECO:0000259" key="11">
    <source>
        <dbReference type="PROSITE" id="PS50102"/>
    </source>
</evidence>
<feature type="compositionally biased region" description="Basic residues" evidence="9">
    <location>
        <begin position="479"/>
        <end position="490"/>
    </location>
</feature>
<keyword evidence="13" id="KW-1185">Reference proteome</keyword>
<evidence type="ECO:0000256" key="5">
    <source>
        <dbReference type="ARBA" id="ARBA00023235"/>
    </source>
</evidence>
<feature type="region of interest" description="Disordered" evidence="9">
    <location>
        <begin position="334"/>
        <end position="490"/>
    </location>
</feature>
<keyword evidence="3 7" id="KW-0694">RNA-binding</keyword>
<sequence length="490" mass="58282">MSVLIETSLGDITVDLFTEKCPIASKNFLKLCKIKQYNNALFHTIEKDYLTEVKAQTNKSIYEILEGPDKKYFPDEIYPDLKYNKTGLIGTSNLGPNKNQANFFITLTNRPLPQLDGKHTIFGQVVLEDSEETLNEISEQYVDTKDNRPYYNIRIKHTMVLEDPFEDPEQLNEPEESPEEVKVDDNGRLEFWERDALVNYEGMDDLEIEKETKKYRATTQAINLEILGDIADADQKPPDNILFVCKLNQATQESDLELIFSRFGSIKKCEVVRDWKTGQSLQYAFIEFETESACQEAFFKMDNVLIDERRIHVNFCQSVEKLWTKYKKRNQERQKEEAYKKAKGQQNQEDPQEKIVLKDKYTDRRGKYNYVFKNDEGRRRDDSNRKKYRRKSSSYSSDSKDERKKEEEQKVRSRSNSSEKRQKQKKRRSRSRSRSRSSQHRKEKKHDNRNDKKRRSDSKKKEKKEKKSRKYERNSRSRSISRGRDKKYRR</sequence>
<evidence type="ECO:0000313" key="12">
    <source>
        <dbReference type="EMBL" id="KRX10798.1"/>
    </source>
</evidence>
<dbReference type="PROSITE" id="PS50102">
    <property type="entry name" value="RRM"/>
    <property type="match status" value="1"/>
</dbReference>
<organism evidence="12 13">
    <name type="scientific">Pseudocohnilembus persalinus</name>
    <name type="common">Ciliate</name>
    <dbReference type="NCBI Taxonomy" id="266149"/>
    <lineage>
        <taxon>Eukaryota</taxon>
        <taxon>Sar</taxon>
        <taxon>Alveolata</taxon>
        <taxon>Ciliophora</taxon>
        <taxon>Intramacronucleata</taxon>
        <taxon>Oligohymenophorea</taxon>
        <taxon>Scuticociliatia</taxon>
        <taxon>Philasterida</taxon>
        <taxon>Pseudocohnilembidae</taxon>
        <taxon>Pseudocohnilembus</taxon>
    </lineage>
</organism>
<dbReference type="OMA" id="APKCCEN"/>
<feature type="compositionally biased region" description="Basic and acidic residues" evidence="9">
    <location>
        <begin position="373"/>
        <end position="385"/>
    </location>
</feature>
<evidence type="ECO:0000313" key="13">
    <source>
        <dbReference type="Proteomes" id="UP000054937"/>
    </source>
</evidence>
<dbReference type="Gene3D" id="3.30.70.330">
    <property type="match status" value="1"/>
</dbReference>
<feature type="domain" description="PPIase cyclophilin-type" evidence="10">
    <location>
        <begin position="6"/>
        <end position="160"/>
    </location>
</feature>
<dbReference type="Proteomes" id="UP000054937">
    <property type="component" value="Unassembled WGS sequence"/>
</dbReference>
<dbReference type="EMBL" id="LDAU01000019">
    <property type="protein sequence ID" value="KRX10798.1"/>
    <property type="molecule type" value="Genomic_DNA"/>
</dbReference>
<dbReference type="PANTHER" id="PTHR45843:SF1">
    <property type="entry name" value="PEPTIDYL-PROLYL CIS-TRANS ISOMERASE-LIKE 4"/>
    <property type="match status" value="1"/>
</dbReference>
<dbReference type="InterPro" id="IPR002130">
    <property type="entry name" value="Cyclophilin-type_PPIase_dom"/>
</dbReference>
<dbReference type="GO" id="GO:0005634">
    <property type="term" value="C:nucleus"/>
    <property type="evidence" value="ECO:0007669"/>
    <property type="project" value="UniProtKB-SubCell"/>
</dbReference>
<evidence type="ECO:0000256" key="7">
    <source>
        <dbReference type="PROSITE-ProRule" id="PRU00176"/>
    </source>
</evidence>
<dbReference type="PANTHER" id="PTHR45843">
    <property type="entry name" value="PEPTIDYL-PROLYL CIS-TRANS ISOMERASE-LIKE 4"/>
    <property type="match status" value="1"/>
</dbReference>
<evidence type="ECO:0000256" key="2">
    <source>
        <dbReference type="ARBA" id="ARBA00004123"/>
    </source>
</evidence>
<dbReference type="InterPro" id="IPR035542">
    <property type="entry name" value="CRIP"/>
</dbReference>
<feature type="compositionally biased region" description="Basic residues" evidence="9">
    <location>
        <begin position="422"/>
        <end position="444"/>
    </location>
</feature>
<dbReference type="AlphaFoldDB" id="A0A0V0R8J5"/>
<dbReference type="SUPFAM" id="SSF54928">
    <property type="entry name" value="RNA-binding domain, RBD"/>
    <property type="match status" value="1"/>
</dbReference>
<evidence type="ECO:0000256" key="3">
    <source>
        <dbReference type="ARBA" id="ARBA00022884"/>
    </source>
</evidence>
<dbReference type="Gene3D" id="2.40.100.10">
    <property type="entry name" value="Cyclophilin-like"/>
    <property type="match status" value="1"/>
</dbReference>
<dbReference type="GO" id="GO:0003755">
    <property type="term" value="F:peptidyl-prolyl cis-trans isomerase activity"/>
    <property type="evidence" value="ECO:0007669"/>
    <property type="project" value="UniProtKB-UniRule"/>
</dbReference>
<evidence type="ECO:0000256" key="8">
    <source>
        <dbReference type="RuleBase" id="RU365081"/>
    </source>
</evidence>
<evidence type="ECO:0000259" key="10">
    <source>
        <dbReference type="PROSITE" id="PS50072"/>
    </source>
</evidence>
<dbReference type="SUPFAM" id="SSF50891">
    <property type="entry name" value="Cyclophilin-like"/>
    <property type="match status" value="1"/>
</dbReference>
<reference evidence="12 13" key="1">
    <citation type="journal article" date="2015" name="Sci. Rep.">
        <title>Genome of the facultative scuticociliatosis pathogen Pseudocohnilembus persalinus provides insight into its virulence through horizontal gene transfer.</title>
        <authorList>
            <person name="Xiong J."/>
            <person name="Wang G."/>
            <person name="Cheng J."/>
            <person name="Tian M."/>
            <person name="Pan X."/>
            <person name="Warren A."/>
            <person name="Jiang C."/>
            <person name="Yuan D."/>
            <person name="Miao W."/>
        </authorList>
    </citation>
    <scope>NUCLEOTIDE SEQUENCE [LARGE SCALE GENOMIC DNA]</scope>
    <source>
        <strain evidence="12">36N120E</strain>
    </source>
</reference>